<feature type="region of interest" description="Disordered" evidence="1">
    <location>
        <begin position="60"/>
        <end position="111"/>
    </location>
</feature>
<accession>A0A4Y2VHM0</accession>
<evidence type="ECO:0000313" key="3">
    <source>
        <dbReference type="EMBL" id="GBO23928.1"/>
    </source>
</evidence>
<sequence>MLSRADKSYIRLENFQKTIKTSVASNSYSTMEQRNICYVLMVLVLIFEYVCARELNGTASNTTTESSSRMPRKNHVYYSPPDDYSPIAEHQPTPEASLKSEKSSAFQLESHTVPEKTKPLFSPAFNYRKYIGFPSRKPHYISPDRRMSKSGSHLNWNIWNGDSSDSSEFQPPASDMSDVPLAKFENYHYPRGSWKDTPWNNARMAAMMMMMNELQEPKLKDREESKPSGFISKLTKDPSTFLLVAAIPVSILLSAVLPALMDNLNNYPTVHTIATSSKGRMLLDSFFTPVIDGVSTFGYRALEDPGCTQKIFCQVTKGSFENNTNPSILQRALYKASRFVDENYLDSYGVKALVNSLSDGNCENVPCTNFNLTDYVLKLFSKEKQN</sequence>
<gene>
    <name evidence="3" type="ORF">AVEN_249799_1</name>
    <name evidence="2" type="ORF">AVEN_91406_1</name>
</gene>
<evidence type="ECO:0000313" key="4">
    <source>
        <dbReference type="Proteomes" id="UP000499080"/>
    </source>
</evidence>
<dbReference type="EMBL" id="BGPR01046947">
    <property type="protein sequence ID" value="GBO23928.1"/>
    <property type="molecule type" value="Genomic_DNA"/>
</dbReference>
<reference evidence="2 4" key="1">
    <citation type="journal article" date="2019" name="Sci. Rep.">
        <title>Orb-weaving spider Araneus ventricosus genome elucidates the spidroin gene catalogue.</title>
        <authorList>
            <person name="Kono N."/>
            <person name="Nakamura H."/>
            <person name="Ohtoshi R."/>
            <person name="Moran D.A.P."/>
            <person name="Shinohara A."/>
            <person name="Yoshida Y."/>
            <person name="Fujiwara M."/>
            <person name="Mori M."/>
            <person name="Tomita M."/>
            <person name="Arakawa K."/>
        </authorList>
    </citation>
    <scope>NUCLEOTIDE SEQUENCE [LARGE SCALE GENOMIC DNA]</scope>
</reference>
<dbReference type="OrthoDB" id="6420531at2759"/>
<keyword evidence="4" id="KW-1185">Reference proteome</keyword>
<feature type="compositionally biased region" description="Polar residues" evidence="1">
    <location>
        <begin position="60"/>
        <end position="69"/>
    </location>
</feature>
<organism evidence="2 4">
    <name type="scientific">Araneus ventricosus</name>
    <name type="common">Orbweaver spider</name>
    <name type="synonym">Epeira ventricosa</name>
    <dbReference type="NCBI Taxonomy" id="182803"/>
    <lineage>
        <taxon>Eukaryota</taxon>
        <taxon>Metazoa</taxon>
        <taxon>Ecdysozoa</taxon>
        <taxon>Arthropoda</taxon>
        <taxon>Chelicerata</taxon>
        <taxon>Arachnida</taxon>
        <taxon>Araneae</taxon>
        <taxon>Araneomorphae</taxon>
        <taxon>Entelegynae</taxon>
        <taxon>Araneoidea</taxon>
        <taxon>Araneidae</taxon>
        <taxon>Araneus</taxon>
    </lineage>
</organism>
<name>A0A4Y2VHM0_ARAVE</name>
<dbReference type="Proteomes" id="UP000499080">
    <property type="component" value="Unassembled WGS sequence"/>
</dbReference>
<comment type="caution">
    <text evidence="2">The sequence shown here is derived from an EMBL/GenBank/DDBJ whole genome shotgun (WGS) entry which is preliminary data.</text>
</comment>
<proteinExistence type="predicted"/>
<dbReference type="AlphaFoldDB" id="A0A4Y2VHM0"/>
<protein>
    <submittedName>
        <fullName evidence="2">Uncharacterized protein</fullName>
    </submittedName>
</protein>
<evidence type="ECO:0000313" key="2">
    <source>
        <dbReference type="EMBL" id="GBO23120.1"/>
    </source>
</evidence>
<evidence type="ECO:0000256" key="1">
    <source>
        <dbReference type="SAM" id="MobiDB-lite"/>
    </source>
</evidence>
<dbReference type="EMBL" id="BGPR01046155">
    <property type="protein sequence ID" value="GBO23120.1"/>
    <property type="molecule type" value="Genomic_DNA"/>
</dbReference>